<evidence type="ECO:0000313" key="1">
    <source>
        <dbReference type="EMBL" id="KZV38815.1"/>
    </source>
</evidence>
<gene>
    <name evidence="1" type="ORF">F511_21817</name>
</gene>
<protein>
    <submittedName>
        <fullName evidence="1">Cryptochrome-1</fullName>
    </submittedName>
</protein>
<keyword evidence="2" id="KW-1185">Reference proteome</keyword>
<accession>A0A2Z7C3J2</accession>
<evidence type="ECO:0000313" key="2">
    <source>
        <dbReference type="Proteomes" id="UP000250235"/>
    </source>
</evidence>
<dbReference type="Proteomes" id="UP000250235">
    <property type="component" value="Unassembled WGS sequence"/>
</dbReference>
<reference evidence="1 2" key="1">
    <citation type="journal article" date="2015" name="Proc. Natl. Acad. Sci. U.S.A.">
        <title>The resurrection genome of Boea hygrometrica: A blueprint for survival of dehydration.</title>
        <authorList>
            <person name="Xiao L."/>
            <person name="Yang G."/>
            <person name="Zhang L."/>
            <person name="Yang X."/>
            <person name="Zhao S."/>
            <person name="Ji Z."/>
            <person name="Zhou Q."/>
            <person name="Hu M."/>
            <person name="Wang Y."/>
            <person name="Chen M."/>
            <person name="Xu Y."/>
            <person name="Jin H."/>
            <person name="Xiao X."/>
            <person name="Hu G."/>
            <person name="Bao F."/>
            <person name="Hu Y."/>
            <person name="Wan P."/>
            <person name="Li L."/>
            <person name="Deng X."/>
            <person name="Kuang T."/>
            <person name="Xiang C."/>
            <person name="Zhu J.K."/>
            <person name="Oliver M.J."/>
            <person name="He Y."/>
        </authorList>
    </citation>
    <scope>NUCLEOTIDE SEQUENCE [LARGE SCALE GENOMIC DNA]</scope>
    <source>
        <strain evidence="2">cv. XS01</strain>
    </source>
</reference>
<dbReference type="EMBL" id="KV001722">
    <property type="protein sequence ID" value="KZV38815.1"/>
    <property type="molecule type" value="Genomic_DNA"/>
</dbReference>
<dbReference type="AlphaFoldDB" id="A0A2Z7C3J2"/>
<name>A0A2Z7C3J2_9LAMI</name>
<proteinExistence type="predicted"/>
<organism evidence="1 2">
    <name type="scientific">Dorcoceras hygrometricum</name>
    <dbReference type="NCBI Taxonomy" id="472368"/>
    <lineage>
        <taxon>Eukaryota</taxon>
        <taxon>Viridiplantae</taxon>
        <taxon>Streptophyta</taxon>
        <taxon>Embryophyta</taxon>
        <taxon>Tracheophyta</taxon>
        <taxon>Spermatophyta</taxon>
        <taxon>Magnoliopsida</taxon>
        <taxon>eudicotyledons</taxon>
        <taxon>Gunneridae</taxon>
        <taxon>Pentapetalae</taxon>
        <taxon>asterids</taxon>
        <taxon>lamiids</taxon>
        <taxon>Lamiales</taxon>
        <taxon>Gesneriaceae</taxon>
        <taxon>Didymocarpoideae</taxon>
        <taxon>Trichosporeae</taxon>
        <taxon>Loxocarpinae</taxon>
        <taxon>Dorcoceras</taxon>
    </lineage>
</organism>
<sequence length="66" mass="7075">MHASIPKVVVKGTDEVVFDNSETYANSSIPKVVVKGRPPFSAISSYDPKGAVYAAFKKQEETGTLS</sequence>